<sequence>MRRLIAILSLLLLPLPVAAQEVRSLGEGESPPASIDQIAWLAGSWQGTGFGGESHESWLPPVNGQMAGIFHQSNDGELRFYELLQFVPRDGSLVLRLKHFNADLSGWEDNSAETAVEFPLVAIDGDTAYFSGITYSRIGDDEMHIHLRLSSNGETRIETFTFTRID</sequence>
<feature type="chain" id="PRO_5032847375" description="DUF6265 domain-containing protein" evidence="1">
    <location>
        <begin position="20"/>
        <end position="166"/>
    </location>
</feature>
<proteinExistence type="predicted"/>
<evidence type="ECO:0000313" key="3">
    <source>
        <dbReference type="EMBL" id="MBC2779035.1"/>
    </source>
</evidence>
<feature type="domain" description="DUF6265" evidence="2">
    <location>
        <begin position="39"/>
        <end position="148"/>
    </location>
</feature>
<dbReference type="InterPro" id="IPR046232">
    <property type="entry name" value="DUF6265"/>
</dbReference>
<comment type="caution">
    <text evidence="3">The sequence shown here is derived from an EMBL/GenBank/DDBJ whole genome shotgun (WGS) entry which is preliminary data.</text>
</comment>
<protein>
    <recommendedName>
        <fullName evidence="2">DUF6265 domain-containing protein</fullName>
    </recommendedName>
</protein>
<accession>A0A842I1K1</accession>
<dbReference type="Pfam" id="PF19780">
    <property type="entry name" value="DUF6265"/>
    <property type="match status" value="1"/>
</dbReference>
<organism evidence="3 4">
    <name type="scientific">Parasphingopyxis marina</name>
    <dbReference type="NCBI Taxonomy" id="2761622"/>
    <lineage>
        <taxon>Bacteria</taxon>
        <taxon>Pseudomonadati</taxon>
        <taxon>Pseudomonadota</taxon>
        <taxon>Alphaproteobacteria</taxon>
        <taxon>Sphingomonadales</taxon>
        <taxon>Sphingomonadaceae</taxon>
        <taxon>Parasphingopyxis</taxon>
    </lineage>
</organism>
<evidence type="ECO:0000313" key="4">
    <source>
        <dbReference type="Proteomes" id="UP000564378"/>
    </source>
</evidence>
<gene>
    <name evidence="3" type="ORF">H6P80_15530</name>
</gene>
<reference evidence="3 4" key="1">
    <citation type="submission" date="2020-08" db="EMBL/GenBank/DDBJ databases">
        <title>Draft genome sequence of Parasphingopyxis sp. GrpM-11.</title>
        <authorList>
            <person name="Oh J."/>
            <person name="Roh D.-H."/>
        </authorList>
    </citation>
    <scope>NUCLEOTIDE SEQUENCE [LARGE SCALE GENOMIC DNA]</scope>
    <source>
        <strain evidence="3 4">GrpM-11</strain>
    </source>
</reference>
<evidence type="ECO:0000256" key="1">
    <source>
        <dbReference type="SAM" id="SignalP"/>
    </source>
</evidence>
<feature type="signal peptide" evidence="1">
    <location>
        <begin position="1"/>
        <end position="19"/>
    </location>
</feature>
<evidence type="ECO:0000259" key="2">
    <source>
        <dbReference type="Pfam" id="PF19780"/>
    </source>
</evidence>
<keyword evidence="1" id="KW-0732">Signal</keyword>
<dbReference type="Proteomes" id="UP000564378">
    <property type="component" value="Unassembled WGS sequence"/>
</dbReference>
<keyword evidence="4" id="KW-1185">Reference proteome</keyword>
<dbReference type="RefSeq" id="WP_185802329.1">
    <property type="nucleotide sequence ID" value="NZ_JACJVJ010000003.1"/>
</dbReference>
<dbReference type="AlphaFoldDB" id="A0A842I1K1"/>
<name>A0A842I1K1_9SPHN</name>
<dbReference type="EMBL" id="JACJVJ010000003">
    <property type="protein sequence ID" value="MBC2779035.1"/>
    <property type="molecule type" value="Genomic_DNA"/>
</dbReference>